<dbReference type="InterPro" id="IPR046497">
    <property type="entry name" value="DUF6590"/>
</dbReference>
<gene>
    <name evidence="3" type="ORF">M747DRAFT_330326</name>
</gene>
<dbReference type="EMBL" id="KZ851909">
    <property type="protein sequence ID" value="RDH21878.1"/>
    <property type="molecule type" value="Genomic_DNA"/>
</dbReference>
<feature type="domain" description="DUF6590" evidence="2">
    <location>
        <begin position="360"/>
        <end position="466"/>
    </location>
</feature>
<evidence type="ECO:0000313" key="3">
    <source>
        <dbReference type="EMBL" id="RDH21878.1"/>
    </source>
</evidence>
<dbReference type="Pfam" id="PF20233">
    <property type="entry name" value="DUF6590"/>
    <property type="match status" value="1"/>
</dbReference>
<feature type="region of interest" description="Disordered" evidence="1">
    <location>
        <begin position="475"/>
        <end position="509"/>
    </location>
</feature>
<evidence type="ECO:0000259" key="2">
    <source>
        <dbReference type="Pfam" id="PF20233"/>
    </source>
</evidence>
<proteinExistence type="predicted"/>
<accession>A0A370C1U4</accession>
<evidence type="ECO:0000313" key="4">
    <source>
        <dbReference type="Proteomes" id="UP000253845"/>
    </source>
</evidence>
<dbReference type="Proteomes" id="UP000253845">
    <property type="component" value="Unassembled WGS sequence"/>
</dbReference>
<name>A0A370C1U4_ASPNG</name>
<dbReference type="AlphaFoldDB" id="A0A370C1U4"/>
<protein>
    <recommendedName>
        <fullName evidence="2">DUF6590 domain-containing protein</fullName>
    </recommendedName>
</protein>
<reference evidence="3 4" key="1">
    <citation type="submission" date="2018-07" db="EMBL/GenBank/DDBJ databases">
        <title>Section-level genome sequencing of Aspergillus section Nigri to investigate inter- and intra-species variation.</title>
        <authorList>
            <consortium name="DOE Joint Genome Institute"/>
            <person name="Vesth T.C."/>
            <person name="Nybo J.L."/>
            <person name="Theobald S."/>
            <person name="Frisvad J.C."/>
            <person name="Larsen T.O."/>
            <person name="Nielsen K.F."/>
            <person name="Hoof J.B."/>
            <person name="Brandl J."/>
            <person name="Salamov A."/>
            <person name="Riley R."/>
            <person name="Gladden J.M."/>
            <person name="Phatale P."/>
            <person name="Nielsen M.T."/>
            <person name="Lyhne E.K."/>
            <person name="Kogle M.E."/>
            <person name="Strasser K."/>
            <person name="McDonnell E."/>
            <person name="Barry K."/>
            <person name="Clum A."/>
            <person name="Chen C."/>
            <person name="Nolan M."/>
            <person name="Sandor L."/>
            <person name="Kuo A."/>
            <person name="Lipzen A."/>
            <person name="Hainaut M."/>
            <person name="Drula E."/>
            <person name="Tsang A."/>
            <person name="Magnuson J.K."/>
            <person name="Henrissat B."/>
            <person name="Wiebenga A."/>
            <person name="Simmons B.A."/>
            <person name="Makela M.R."/>
            <person name="De vries R.P."/>
            <person name="Grigoriev I.V."/>
            <person name="Mortensen U.H."/>
            <person name="Baker S.E."/>
            <person name="Andersen M.R."/>
        </authorList>
    </citation>
    <scope>NUCLEOTIDE SEQUENCE [LARGE SCALE GENOMIC DNA]</scope>
    <source>
        <strain evidence="3 4">ATCC 13496</strain>
    </source>
</reference>
<sequence length="509" mass="57257">MSLGAGVGDILACASLAYKIYQELSEMNGVSEEYQALTSKLLIVHKLLLQVEKLRASNQLAQSTLNAIRFLTSRMGEAIGEFSTKLEKDSRASQAGEYGIALKNIFSKGKSSLAMTYEAPRLSSILHSNLLSLSSLLRMACYSISDDKSRYNASYTPRWIDERSGFPNVRLSAIITRRETCCARPNFEKVPSPTTFFRPGRVFTVAIRGILTATGDEDIDYTHLPLEWTPLDSILDPSGREKERIFRQKRNYEAVIKLPLAAMFQYGDVQKNGQVQCHLCPSDVQFPKDFWVDRHFRMYHHETFRRLDDVSSLDERSDYICPNEISTSRPILSEPEVEELTANEYNLPTWGMDAWVGAITLRRFVVVQQGTKSCLCLGIHTYSGRGCSDQPDQELFAILHSLKYVPDPLPEETRMGIQPLRLKPEHPSTVLPSTARIHFGRVYEIKHDVELKNIGLIHSSSMNILSSQFESHCPIDTPNGLGASQDKDQAGTSADDTVHRPVSGFRNEL</sequence>
<dbReference type="VEuPathDB" id="FungiDB:M747DRAFT_330326"/>
<evidence type="ECO:0000256" key="1">
    <source>
        <dbReference type="SAM" id="MobiDB-lite"/>
    </source>
</evidence>
<organism evidence="3 4">
    <name type="scientific">Aspergillus niger ATCC 13496</name>
    <dbReference type="NCBI Taxonomy" id="1353008"/>
    <lineage>
        <taxon>Eukaryota</taxon>
        <taxon>Fungi</taxon>
        <taxon>Dikarya</taxon>
        <taxon>Ascomycota</taxon>
        <taxon>Pezizomycotina</taxon>
        <taxon>Eurotiomycetes</taxon>
        <taxon>Eurotiomycetidae</taxon>
        <taxon>Eurotiales</taxon>
        <taxon>Aspergillaceae</taxon>
        <taxon>Aspergillus</taxon>
        <taxon>Aspergillus subgen. Circumdati</taxon>
    </lineage>
</organism>